<accession>A0A096CGN5</accession>
<reference evidence="2 3" key="1">
    <citation type="submission" date="2011-08" db="EMBL/GenBank/DDBJ databases">
        <title>The Genome Sequence of Clostridium orbiscindens 1_3_50AFAA.</title>
        <authorList>
            <consortium name="The Broad Institute Genome Sequencing Platform"/>
            <person name="Earl A."/>
            <person name="Ward D."/>
            <person name="Feldgarden M."/>
            <person name="Gevers D."/>
            <person name="Daigneault M."/>
            <person name="Strauss J."/>
            <person name="Allen-Vercoe E."/>
            <person name="Young S.K."/>
            <person name="Zeng Q."/>
            <person name="Gargeya S."/>
            <person name="Fitzgerald M."/>
            <person name="Haas B."/>
            <person name="Abouelleil A."/>
            <person name="Alvarado L."/>
            <person name="Arachchi H.M."/>
            <person name="Berlin A."/>
            <person name="Brown A."/>
            <person name="Chapman S.B."/>
            <person name="Chen Z."/>
            <person name="Dunbar C."/>
            <person name="Freedman E."/>
            <person name="Gearin G."/>
            <person name="Gellesch M."/>
            <person name="Goldberg J."/>
            <person name="Griggs A."/>
            <person name="Gujja S."/>
            <person name="Heiman D."/>
            <person name="Howarth C."/>
            <person name="Larson L."/>
            <person name="Lui A."/>
            <person name="MacDonald P.J.P."/>
            <person name="Montmayeur A."/>
            <person name="Murphy C."/>
            <person name="Neiman D."/>
            <person name="Pearson M."/>
            <person name="Priest M."/>
            <person name="Roberts A."/>
            <person name="Saif S."/>
            <person name="Shea T."/>
            <person name="Shenoy N."/>
            <person name="Sisk P."/>
            <person name="Stolte C."/>
            <person name="Sykes S."/>
            <person name="Wortman J."/>
            <person name="Nusbaum C."/>
            <person name="Birren B."/>
        </authorList>
    </citation>
    <scope>NUCLEOTIDE SEQUENCE [LARGE SCALE GENOMIC DNA]</scope>
    <source>
        <strain evidence="2 3">1_3_50AFAA</strain>
    </source>
</reference>
<dbReference type="Gene3D" id="3.20.20.150">
    <property type="entry name" value="Divalent-metal-dependent TIM barrel enzymes"/>
    <property type="match status" value="1"/>
</dbReference>
<evidence type="ECO:0000313" key="3">
    <source>
        <dbReference type="Proteomes" id="UP000029585"/>
    </source>
</evidence>
<feature type="domain" description="Xylose isomerase-like TIM barrel" evidence="1">
    <location>
        <begin position="24"/>
        <end position="263"/>
    </location>
</feature>
<dbReference type="PANTHER" id="PTHR12110">
    <property type="entry name" value="HYDROXYPYRUVATE ISOMERASE"/>
    <property type="match status" value="1"/>
</dbReference>
<dbReference type="PANTHER" id="PTHR12110:SF53">
    <property type="entry name" value="BLR5974 PROTEIN"/>
    <property type="match status" value="1"/>
</dbReference>
<keyword evidence="3" id="KW-1185">Reference proteome</keyword>
<dbReference type="AlphaFoldDB" id="A0A096CGN5"/>
<dbReference type="Pfam" id="PF01261">
    <property type="entry name" value="AP_endonuc_2"/>
    <property type="match status" value="1"/>
</dbReference>
<protein>
    <recommendedName>
        <fullName evidence="1">Xylose isomerase-like TIM barrel domain-containing protein</fullName>
    </recommendedName>
</protein>
<dbReference type="Proteomes" id="UP000029585">
    <property type="component" value="Unassembled WGS sequence"/>
</dbReference>
<organism evidence="2 3">
    <name type="scientific">Flavonifractor plautii 1_3_50AFAA</name>
    <dbReference type="NCBI Taxonomy" id="742738"/>
    <lineage>
        <taxon>Bacteria</taxon>
        <taxon>Bacillati</taxon>
        <taxon>Bacillota</taxon>
        <taxon>Clostridia</taxon>
        <taxon>Eubacteriales</taxon>
        <taxon>Oscillospiraceae</taxon>
        <taxon>Flavonifractor</taxon>
    </lineage>
</organism>
<gene>
    <name evidence="2" type="ORF">HMPREF9460_03187</name>
</gene>
<dbReference type="InterPro" id="IPR050312">
    <property type="entry name" value="IolE/XylAMocC-like"/>
</dbReference>
<sequence>MGRIIAVNSNCYHGYSIEQAIDGIAAAGFRYIELTATKGWTEHVFPDQSFERLWQVKERLAEKGLTPFSMSGHCNLMDTGRIHDFISNIRLAAFFGCGYIVSSIGEAHLSDQAVASNEVVAEHIRALVPELEKYGLTLVLETHGDHGSGRILKEIVDRVGSPRVGINYDTANALFYGNVDLGADLDASMDAIRYMHLKDKGGERTVWDFPALGKGWLDFPLVFDKLAKAGNDCPFSIEIEFTQAGAKDLAEINQAVKDSAEYLTAHGFVL</sequence>
<dbReference type="EMBL" id="ADLO01000097">
    <property type="protein sequence ID" value="KGF54037.1"/>
    <property type="molecule type" value="Genomic_DNA"/>
</dbReference>
<evidence type="ECO:0000259" key="1">
    <source>
        <dbReference type="Pfam" id="PF01261"/>
    </source>
</evidence>
<dbReference type="RefSeq" id="WP_024724804.1">
    <property type="nucleotide sequence ID" value="NZ_KN174165.1"/>
</dbReference>
<comment type="caution">
    <text evidence="2">The sequence shown here is derived from an EMBL/GenBank/DDBJ whole genome shotgun (WGS) entry which is preliminary data.</text>
</comment>
<dbReference type="SUPFAM" id="SSF51658">
    <property type="entry name" value="Xylose isomerase-like"/>
    <property type="match status" value="1"/>
</dbReference>
<dbReference type="HOGENOM" id="CLU_1029356_0_0_9"/>
<dbReference type="PATRIC" id="fig|742738.3.peg.3279"/>
<dbReference type="InterPro" id="IPR036237">
    <property type="entry name" value="Xyl_isomerase-like_sf"/>
</dbReference>
<dbReference type="eggNOG" id="COG1082">
    <property type="taxonomic scope" value="Bacteria"/>
</dbReference>
<evidence type="ECO:0000313" key="2">
    <source>
        <dbReference type="EMBL" id="KGF54037.1"/>
    </source>
</evidence>
<name>A0A096CGN5_FLAPL</name>
<dbReference type="InterPro" id="IPR013022">
    <property type="entry name" value="Xyl_isomerase-like_TIM-brl"/>
</dbReference>
<proteinExistence type="predicted"/>